<dbReference type="InterPro" id="IPR007138">
    <property type="entry name" value="ABM_dom"/>
</dbReference>
<accession>A0A0F2LZT7</accession>
<feature type="domain" description="ABM" evidence="1">
    <location>
        <begin position="16"/>
        <end position="82"/>
    </location>
</feature>
<reference evidence="2 3" key="1">
    <citation type="journal article" date="2014" name="BMC Genomics">
        <title>Comparative genomics of the major fungal agents of human and animal Sporotrichosis: Sporothrix schenckii and Sporothrix brasiliensis.</title>
        <authorList>
            <person name="Teixeira M.M."/>
            <person name="de Almeida L.G."/>
            <person name="Kubitschek-Barreira P."/>
            <person name="Alves F.L."/>
            <person name="Kioshima E.S."/>
            <person name="Abadio A.K."/>
            <person name="Fernandes L."/>
            <person name="Derengowski L.S."/>
            <person name="Ferreira K.S."/>
            <person name="Souza R.C."/>
            <person name="Ruiz J.C."/>
            <person name="de Andrade N.C."/>
            <person name="Paes H.C."/>
            <person name="Nicola A.M."/>
            <person name="Albuquerque P."/>
            <person name="Gerber A.L."/>
            <person name="Martins V.P."/>
            <person name="Peconick L.D."/>
            <person name="Neto A.V."/>
            <person name="Chaucanez C.B."/>
            <person name="Silva P.A."/>
            <person name="Cunha O.L."/>
            <person name="de Oliveira F.F."/>
            <person name="dos Santos T.C."/>
            <person name="Barros A.L."/>
            <person name="Soares M.A."/>
            <person name="de Oliveira L.M."/>
            <person name="Marini M.M."/>
            <person name="Villalobos-Duno H."/>
            <person name="Cunha M.M."/>
            <person name="de Hoog S."/>
            <person name="da Silveira J.F."/>
            <person name="Henrissat B."/>
            <person name="Nino-Vega G.A."/>
            <person name="Cisalpino P.S."/>
            <person name="Mora-Montes H.M."/>
            <person name="Almeida S.R."/>
            <person name="Stajich J.E."/>
            <person name="Lopes-Bezerra L.M."/>
            <person name="Vasconcelos A.T."/>
            <person name="Felipe M.S."/>
        </authorList>
    </citation>
    <scope>NUCLEOTIDE SEQUENCE [LARGE SCALE GENOMIC DNA]</scope>
    <source>
        <strain evidence="2 3">1099-18</strain>
    </source>
</reference>
<gene>
    <name evidence="2" type="ORF">SPSK_03639</name>
</gene>
<organism evidence="2 3">
    <name type="scientific">Sporothrix schenckii 1099-18</name>
    <dbReference type="NCBI Taxonomy" id="1397361"/>
    <lineage>
        <taxon>Eukaryota</taxon>
        <taxon>Fungi</taxon>
        <taxon>Dikarya</taxon>
        <taxon>Ascomycota</taxon>
        <taxon>Pezizomycotina</taxon>
        <taxon>Sordariomycetes</taxon>
        <taxon>Sordariomycetidae</taxon>
        <taxon>Ophiostomatales</taxon>
        <taxon>Ophiostomataceae</taxon>
        <taxon>Sporothrix</taxon>
    </lineage>
</organism>
<evidence type="ECO:0000313" key="3">
    <source>
        <dbReference type="Proteomes" id="UP000033710"/>
    </source>
</evidence>
<dbReference type="KEGG" id="ssck:SPSK_03639"/>
<dbReference type="SUPFAM" id="SSF54909">
    <property type="entry name" value="Dimeric alpha+beta barrel"/>
    <property type="match status" value="1"/>
</dbReference>
<evidence type="ECO:0000259" key="1">
    <source>
        <dbReference type="Pfam" id="PF03992"/>
    </source>
</evidence>
<dbReference type="GeneID" id="27665751"/>
<dbReference type="OrthoDB" id="4520428at2759"/>
<dbReference type="Proteomes" id="UP000033710">
    <property type="component" value="Unassembled WGS sequence"/>
</dbReference>
<protein>
    <recommendedName>
        <fullName evidence="1">ABM domain-containing protein</fullName>
    </recommendedName>
</protein>
<dbReference type="RefSeq" id="XP_016584686.1">
    <property type="nucleotide sequence ID" value="XM_016730474.1"/>
</dbReference>
<dbReference type="AlphaFoldDB" id="A0A0F2LZT7"/>
<dbReference type="InterPro" id="IPR011008">
    <property type="entry name" value="Dimeric_a/b-barrel"/>
</dbReference>
<reference evidence="2 3" key="2">
    <citation type="journal article" date="2015" name="Eukaryot. Cell">
        <title>Asexual propagation of a virulent clone complex in a human and feline outbreak of sporotrichosis.</title>
        <authorList>
            <person name="Teixeira Mde M."/>
            <person name="Rodrigues A.M."/>
            <person name="Tsui C.K."/>
            <person name="de Almeida L.G."/>
            <person name="Van Diepeningen A.D."/>
            <person name="van den Ende B.G."/>
            <person name="Fernandes G.F."/>
            <person name="Kano R."/>
            <person name="Hamelin R.C."/>
            <person name="Lopes-Bezerra L.M."/>
            <person name="Vasconcelos A.T."/>
            <person name="de Hoog S."/>
            <person name="de Camargo Z.P."/>
            <person name="Felipe M.S."/>
        </authorList>
    </citation>
    <scope>NUCLEOTIDE SEQUENCE [LARGE SCALE GENOMIC DNA]</scope>
    <source>
        <strain evidence="2 3">1099-18</strain>
    </source>
</reference>
<evidence type="ECO:0000313" key="2">
    <source>
        <dbReference type="EMBL" id="KJR82010.1"/>
    </source>
</evidence>
<name>A0A0F2LZT7_SPOSC</name>
<dbReference type="VEuPathDB" id="FungiDB:SPSK_03639"/>
<proteinExistence type="predicted"/>
<dbReference type="Gene3D" id="3.30.70.100">
    <property type="match status" value="1"/>
</dbReference>
<dbReference type="EMBL" id="AXCR01000010">
    <property type="protein sequence ID" value="KJR82010.1"/>
    <property type="molecule type" value="Genomic_DNA"/>
</dbReference>
<comment type="caution">
    <text evidence="2">The sequence shown here is derived from an EMBL/GenBank/DDBJ whole genome shotgun (WGS) entry which is preliminary data.</text>
</comment>
<dbReference type="Pfam" id="PF03992">
    <property type="entry name" value="ABM"/>
    <property type="match status" value="1"/>
</dbReference>
<sequence length="210" mass="22526">MSRQFVFARLPLHTAQKRDELLRVVAPVTAFAHAGEPGVSKYAALVARDDPTDAALYMIEEYDDQAAFDSHVATDNVGRFVQWLGVPGHVDGAPIVRFTAHTDLEYVAPQLGTATDAYVVVNTFRVPNKDVRAQFAGAFTAARRRGALWFGVYTDKEKGSDVVVTAEAYGNVAGYAGPASLLGAGAHVASTAVLQVKHGFLYKRGVTSSL</sequence>